<evidence type="ECO:0000313" key="4">
    <source>
        <dbReference type="Proteomes" id="UP001595952"/>
    </source>
</evidence>
<keyword evidence="2" id="KW-0472">Membrane</keyword>
<name>A0ABV9IC08_9DEIO</name>
<evidence type="ECO:0000256" key="2">
    <source>
        <dbReference type="SAM" id="Phobius"/>
    </source>
</evidence>
<feature type="transmembrane region" description="Helical" evidence="2">
    <location>
        <begin position="7"/>
        <end position="25"/>
    </location>
</feature>
<dbReference type="Proteomes" id="UP001595952">
    <property type="component" value="Unassembled WGS sequence"/>
</dbReference>
<evidence type="ECO:0000313" key="3">
    <source>
        <dbReference type="EMBL" id="MFC4638870.1"/>
    </source>
</evidence>
<dbReference type="RefSeq" id="WP_380061871.1">
    <property type="nucleotide sequence ID" value="NZ_JBHSEI010000007.1"/>
</dbReference>
<dbReference type="EMBL" id="JBHSEI010000007">
    <property type="protein sequence ID" value="MFC4638870.1"/>
    <property type="molecule type" value="Genomic_DNA"/>
</dbReference>
<keyword evidence="2" id="KW-0812">Transmembrane</keyword>
<accession>A0ABV9IC08</accession>
<keyword evidence="2" id="KW-1133">Transmembrane helix</keyword>
<sequence length="50" mass="6070">MLQALKFYVYALAFLVWTELCLVFYRVSGTRPSRRHPMKRPHRNRRGVFT</sequence>
<feature type="region of interest" description="Disordered" evidence="1">
    <location>
        <begin position="31"/>
        <end position="50"/>
    </location>
</feature>
<organism evidence="3 4">
    <name type="scientific">Deinococcus hohokamensis</name>
    <dbReference type="NCBI Taxonomy" id="309883"/>
    <lineage>
        <taxon>Bacteria</taxon>
        <taxon>Thermotogati</taxon>
        <taxon>Deinococcota</taxon>
        <taxon>Deinococci</taxon>
        <taxon>Deinococcales</taxon>
        <taxon>Deinococcaceae</taxon>
        <taxon>Deinococcus</taxon>
    </lineage>
</organism>
<comment type="caution">
    <text evidence="3">The sequence shown here is derived from an EMBL/GenBank/DDBJ whole genome shotgun (WGS) entry which is preliminary data.</text>
</comment>
<gene>
    <name evidence="3" type="ORF">ACFO0D_11020</name>
</gene>
<reference evidence="4" key="1">
    <citation type="journal article" date="2019" name="Int. J. Syst. Evol. Microbiol.">
        <title>The Global Catalogue of Microorganisms (GCM) 10K type strain sequencing project: providing services to taxonomists for standard genome sequencing and annotation.</title>
        <authorList>
            <consortium name="The Broad Institute Genomics Platform"/>
            <consortium name="The Broad Institute Genome Sequencing Center for Infectious Disease"/>
            <person name="Wu L."/>
            <person name="Ma J."/>
        </authorList>
    </citation>
    <scope>NUCLEOTIDE SEQUENCE [LARGE SCALE GENOMIC DNA]</scope>
    <source>
        <strain evidence="4">CCUG 55995</strain>
    </source>
</reference>
<proteinExistence type="predicted"/>
<feature type="compositionally biased region" description="Basic residues" evidence="1">
    <location>
        <begin position="32"/>
        <end position="50"/>
    </location>
</feature>
<keyword evidence="4" id="KW-1185">Reference proteome</keyword>
<protein>
    <submittedName>
        <fullName evidence="3">Uncharacterized protein</fullName>
    </submittedName>
</protein>
<evidence type="ECO:0000256" key="1">
    <source>
        <dbReference type="SAM" id="MobiDB-lite"/>
    </source>
</evidence>